<dbReference type="PANTHER" id="PTHR16052:SF0">
    <property type="entry name" value="TBCC DOMAIN-CONTAINING PROTEIN 1"/>
    <property type="match status" value="1"/>
</dbReference>
<keyword evidence="3" id="KW-1185">Reference proteome</keyword>
<accession>A0ABD2QA45</accession>
<dbReference type="PANTHER" id="PTHR16052">
    <property type="entry name" value="TBCC DOMAIN-CONTAINING PROTEIN 1"/>
    <property type="match status" value="1"/>
</dbReference>
<name>A0ABD2QA45_9PLAT</name>
<feature type="domain" description="Tubulin binding cofactor C-like" evidence="1">
    <location>
        <begin position="181"/>
        <end position="217"/>
    </location>
</feature>
<dbReference type="Proteomes" id="UP001626550">
    <property type="component" value="Unassembled WGS sequence"/>
</dbReference>
<organism evidence="2 3">
    <name type="scientific">Cichlidogyrus casuarinus</name>
    <dbReference type="NCBI Taxonomy" id="1844966"/>
    <lineage>
        <taxon>Eukaryota</taxon>
        <taxon>Metazoa</taxon>
        <taxon>Spiralia</taxon>
        <taxon>Lophotrochozoa</taxon>
        <taxon>Platyhelminthes</taxon>
        <taxon>Monogenea</taxon>
        <taxon>Monopisthocotylea</taxon>
        <taxon>Dactylogyridea</taxon>
        <taxon>Ancyrocephalidae</taxon>
        <taxon>Cichlidogyrus</taxon>
    </lineage>
</organism>
<evidence type="ECO:0000313" key="3">
    <source>
        <dbReference type="Proteomes" id="UP001626550"/>
    </source>
</evidence>
<protein>
    <submittedName>
        <fullName evidence="2">TBCC domain-containing protein 1</fullName>
    </submittedName>
</protein>
<dbReference type="AlphaFoldDB" id="A0ABD2QA45"/>
<comment type="caution">
    <text evidence="2">The sequence shown here is derived from an EMBL/GenBank/DDBJ whole genome shotgun (WGS) entry which is preliminary data.</text>
</comment>
<dbReference type="InterPro" id="IPR039589">
    <property type="entry name" value="TBCC1"/>
</dbReference>
<evidence type="ECO:0000259" key="1">
    <source>
        <dbReference type="Pfam" id="PF07986"/>
    </source>
</evidence>
<dbReference type="Pfam" id="PF07986">
    <property type="entry name" value="TBCC"/>
    <property type="match status" value="1"/>
</dbReference>
<gene>
    <name evidence="2" type="primary">TBCCD1_2</name>
    <name evidence="2" type="ORF">Ciccas_006252</name>
</gene>
<evidence type="ECO:0000313" key="2">
    <source>
        <dbReference type="EMBL" id="KAL3315126.1"/>
    </source>
</evidence>
<dbReference type="InterPro" id="IPR012945">
    <property type="entry name" value="Tubulin-bd_cofactor_C_dom"/>
</dbReference>
<reference evidence="2 3" key="1">
    <citation type="submission" date="2024-11" db="EMBL/GenBank/DDBJ databases">
        <title>Adaptive evolution of stress response genes in parasites aligns with host niche diversity.</title>
        <authorList>
            <person name="Hahn C."/>
            <person name="Resl P."/>
        </authorList>
    </citation>
    <scope>NUCLEOTIDE SEQUENCE [LARGE SCALE GENOMIC DNA]</scope>
    <source>
        <strain evidence="2">EGGRZ-B1_66</strain>
        <tissue evidence="2">Body</tissue>
    </source>
</reference>
<dbReference type="EMBL" id="JBJKFK010000821">
    <property type="protein sequence ID" value="KAL3315126.1"/>
    <property type="molecule type" value="Genomic_DNA"/>
</dbReference>
<proteinExistence type="predicted"/>
<sequence>MTFWLRWKTNKNNDSDSNRYAIRPCRNLDEVNHLQFVNENLTEILELFVESTSVKITEAVLDPEFAKALDLIIEGSSDKLRSVKPFSVILRTQFPRTTHITLRAVHKWLRSSLGSNPFDLESCILKGRRLQWRLFGDFPSLSDGELQYNLTPTPDKTRPSMKRQKIATNAHLMLRIYKAFAAQIYLLSPLRSVTLNKCKGCVIVLGPVESTLQVRLSANLNLWDKPFVIGGQGIAEGNKCWSLMPPDDFFPFNIPVIIPSSQPSSDEEFTVEEVDQLNRQNLAKLCLERPKDYSKIFNVISLPKEYAAALQQRAAVFQKYHHNLKNANFSPRQLELFSTVMKAKFDQWLDDTNQKDPCHLLEFNNIYPPSTEILPKFAPMEGEQRITSFFS</sequence>
<dbReference type="Gene3D" id="2.160.20.70">
    <property type="match status" value="1"/>
</dbReference>
<dbReference type="InterPro" id="IPR016098">
    <property type="entry name" value="CAP/MinC_C"/>
</dbReference>